<dbReference type="GO" id="GO:0005789">
    <property type="term" value="C:endoplasmic reticulum membrane"/>
    <property type="evidence" value="ECO:0007669"/>
    <property type="project" value="UniProtKB-SubCell"/>
</dbReference>
<protein>
    <submittedName>
        <fullName evidence="8">Putative ovule protein</fullName>
    </submittedName>
</protein>
<dbReference type="Pfam" id="PF06624">
    <property type="entry name" value="RAMP4"/>
    <property type="match status" value="1"/>
</dbReference>
<evidence type="ECO:0000256" key="1">
    <source>
        <dbReference type="ARBA" id="ARBA00004389"/>
    </source>
</evidence>
<keyword evidence="6 7" id="KW-0472">Membrane</keyword>
<accession>A0A0V0GGA0</accession>
<keyword evidence="3 7" id="KW-0812">Transmembrane</keyword>
<evidence type="ECO:0000256" key="2">
    <source>
        <dbReference type="ARBA" id="ARBA00005500"/>
    </source>
</evidence>
<dbReference type="PANTHER" id="PTHR15601:SF0">
    <property type="entry name" value="GEO09675P1"/>
    <property type="match status" value="1"/>
</dbReference>
<dbReference type="GO" id="GO:0030968">
    <property type="term" value="P:endoplasmic reticulum unfolded protein response"/>
    <property type="evidence" value="ECO:0007669"/>
    <property type="project" value="TreeGrafter"/>
</dbReference>
<evidence type="ECO:0000256" key="3">
    <source>
        <dbReference type="ARBA" id="ARBA00022692"/>
    </source>
</evidence>
<comment type="similarity">
    <text evidence="2">Belongs to the RAMP4 family.</text>
</comment>
<dbReference type="SMR" id="A0A0V0GGA0"/>
<evidence type="ECO:0000256" key="7">
    <source>
        <dbReference type="SAM" id="Phobius"/>
    </source>
</evidence>
<keyword evidence="5 7" id="KW-1133">Transmembrane helix</keyword>
<reference evidence="8" key="1">
    <citation type="submission" date="2015-12" db="EMBL/GenBank/DDBJ databases">
        <title>Gene expression during late stages of embryo sac development: a critical building block for successful pollen-pistil interactions.</title>
        <authorList>
            <person name="Liu Y."/>
            <person name="Joly V."/>
            <person name="Sabar M."/>
            <person name="Matton D.P."/>
        </authorList>
    </citation>
    <scope>NUCLEOTIDE SEQUENCE</scope>
</reference>
<sequence length="70" mass="7647">MTTSKRVAERKVAKFEKNITRRGLNPLTGKNKMEPAHIVLALFAVLVVGSFVFQVVKMAINGGNNVDGSF</sequence>
<dbReference type="EMBL" id="GEDG01039858">
    <property type="protein sequence ID" value="JAP06942.1"/>
    <property type="molecule type" value="Transcribed_RNA"/>
</dbReference>
<name>A0A0V0GGA0_SOLCH</name>
<dbReference type="PANTHER" id="PTHR15601">
    <property type="entry name" value="STRESS ASSOCIATED ENDOPLASMIC RETICULUM PROTEIN SERP1/RAMP4"/>
    <property type="match status" value="1"/>
</dbReference>
<evidence type="ECO:0000313" key="8">
    <source>
        <dbReference type="EMBL" id="JAP06942.1"/>
    </source>
</evidence>
<evidence type="ECO:0000256" key="6">
    <source>
        <dbReference type="ARBA" id="ARBA00023136"/>
    </source>
</evidence>
<comment type="subcellular location">
    <subcellularLocation>
        <location evidence="1">Endoplasmic reticulum membrane</location>
        <topology evidence="1">Single-pass membrane protein</topology>
    </subcellularLocation>
</comment>
<dbReference type="AlphaFoldDB" id="A0A0V0GGA0"/>
<evidence type="ECO:0000256" key="5">
    <source>
        <dbReference type="ARBA" id="ARBA00022989"/>
    </source>
</evidence>
<organism evidence="8">
    <name type="scientific">Solanum chacoense</name>
    <name type="common">Chaco potato</name>
    <dbReference type="NCBI Taxonomy" id="4108"/>
    <lineage>
        <taxon>Eukaryota</taxon>
        <taxon>Viridiplantae</taxon>
        <taxon>Streptophyta</taxon>
        <taxon>Embryophyta</taxon>
        <taxon>Tracheophyta</taxon>
        <taxon>Spermatophyta</taxon>
        <taxon>Magnoliopsida</taxon>
        <taxon>eudicotyledons</taxon>
        <taxon>Gunneridae</taxon>
        <taxon>Pentapetalae</taxon>
        <taxon>asterids</taxon>
        <taxon>lamiids</taxon>
        <taxon>Solanales</taxon>
        <taxon>Solanaceae</taxon>
        <taxon>Solanoideae</taxon>
        <taxon>Solaneae</taxon>
        <taxon>Solanum</taxon>
    </lineage>
</organism>
<feature type="transmembrane region" description="Helical" evidence="7">
    <location>
        <begin position="38"/>
        <end position="60"/>
    </location>
</feature>
<evidence type="ECO:0000256" key="4">
    <source>
        <dbReference type="ARBA" id="ARBA00022824"/>
    </source>
</evidence>
<dbReference type="InterPro" id="IPR010580">
    <property type="entry name" value="ER_stress-assoc"/>
</dbReference>
<proteinExistence type="inferred from homology"/>
<keyword evidence="4" id="KW-0256">Endoplasmic reticulum</keyword>